<reference evidence="2" key="1">
    <citation type="submission" date="2020-08" db="EMBL/GenBank/DDBJ databases">
        <title>Multicomponent nature underlies the extraordinary mechanical properties of spider dragline silk.</title>
        <authorList>
            <person name="Kono N."/>
            <person name="Nakamura H."/>
            <person name="Mori M."/>
            <person name="Yoshida Y."/>
            <person name="Ohtoshi R."/>
            <person name="Malay A.D."/>
            <person name="Moran D.A.P."/>
            <person name="Tomita M."/>
            <person name="Numata K."/>
            <person name="Arakawa K."/>
        </authorList>
    </citation>
    <scope>NUCLEOTIDE SEQUENCE</scope>
</reference>
<sequence>MVHRSIVKMNGKGYTSRSRNDIEARGPLGRRVLLISIEGPIVHFHRDTEGCVTHPDCSHINQDHYLPHWAPVA</sequence>
<gene>
    <name evidence="2" type="ORF">TNIN_304481</name>
</gene>
<evidence type="ECO:0000256" key="1">
    <source>
        <dbReference type="SAM" id="MobiDB-lite"/>
    </source>
</evidence>
<feature type="region of interest" description="Disordered" evidence="1">
    <location>
        <begin position="1"/>
        <end position="21"/>
    </location>
</feature>
<dbReference type="EMBL" id="BMAV01000289">
    <property type="protein sequence ID" value="GFY37400.1"/>
    <property type="molecule type" value="Genomic_DNA"/>
</dbReference>
<accession>A0A8X6WLY3</accession>
<name>A0A8X6WLY3_9ARAC</name>
<keyword evidence="3" id="KW-1185">Reference proteome</keyword>
<dbReference type="Proteomes" id="UP000886998">
    <property type="component" value="Unassembled WGS sequence"/>
</dbReference>
<evidence type="ECO:0000313" key="3">
    <source>
        <dbReference type="Proteomes" id="UP000886998"/>
    </source>
</evidence>
<comment type="caution">
    <text evidence="2">The sequence shown here is derived from an EMBL/GenBank/DDBJ whole genome shotgun (WGS) entry which is preliminary data.</text>
</comment>
<evidence type="ECO:0000313" key="2">
    <source>
        <dbReference type="EMBL" id="GFY37400.1"/>
    </source>
</evidence>
<organism evidence="2 3">
    <name type="scientific">Trichonephila inaurata madagascariensis</name>
    <dbReference type="NCBI Taxonomy" id="2747483"/>
    <lineage>
        <taxon>Eukaryota</taxon>
        <taxon>Metazoa</taxon>
        <taxon>Ecdysozoa</taxon>
        <taxon>Arthropoda</taxon>
        <taxon>Chelicerata</taxon>
        <taxon>Arachnida</taxon>
        <taxon>Araneae</taxon>
        <taxon>Araneomorphae</taxon>
        <taxon>Entelegynae</taxon>
        <taxon>Araneoidea</taxon>
        <taxon>Nephilidae</taxon>
        <taxon>Trichonephila</taxon>
        <taxon>Trichonephila inaurata</taxon>
    </lineage>
</organism>
<proteinExistence type="predicted"/>
<protein>
    <submittedName>
        <fullName evidence="2">Uncharacterized protein</fullName>
    </submittedName>
</protein>
<dbReference type="AlphaFoldDB" id="A0A8X6WLY3"/>